<sequence>MEKPDGYEFTPGHATEVSIDKEQWKDEKRPFTFTSLTNDDELEFVIKIYTDHDGVTEELDHVKPGDHLIIRDTWGAIEYKGDGYVIAGGAGITPYIAMFRDLQKKDQLDGMHLLFSNKTNKDIILKEELDAMLGDRVTYIITDQEDTQHLKGRVDKELIKNQVDNFDKNFYVCGPPQMTEDISKILEECGASPDAVTLDDQ</sequence>
<gene>
    <name evidence="2" type="ORF">NMS_0069</name>
</gene>
<name>W8VTX1_9FLAO</name>
<dbReference type="PANTHER" id="PTHR47354">
    <property type="entry name" value="NADH OXIDOREDUCTASE HCR"/>
    <property type="match status" value="1"/>
</dbReference>
<protein>
    <submittedName>
        <fullName evidence="2">Ferredoxin reductase</fullName>
    </submittedName>
</protein>
<dbReference type="KEGG" id="nmf:NMS_0069"/>
<dbReference type="Gene3D" id="2.40.30.10">
    <property type="entry name" value="Translation factors"/>
    <property type="match status" value="1"/>
</dbReference>
<evidence type="ECO:0000259" key="1">
    <source>
        <dbReference type="Pfam" id="PF00175"/>
    </source>
</evidence>
<dbReference type="PRINTS" id="PR00410">
    <property type="entry name" value="PHEHYDRXLASE"/>
</dbReference>
<dbReference type="Gene3D" id="3.40.50.80">
    <property type="entry name" value="Nucleotide-binding domain of ferredoxin-NADP reductase (FNR) module"/>
    <property type="match status" value="1"/>
</dbReference>
<dbReference type="SUPFAM" id="SSF63380">
    <property type="entry name" value="Riboflavin synthase domain-like"/>
    <property type="match status" value="1"/>
</dbReference>
<dbReference type="Pfam" id="PF00175">
    <property type="entry name" value="NAD_binding_1"/>
    <property type="match status" value="1"/>
</dbReference>
<dbReference type="InterPro" id="IPR039261">
    <property type="entry name" value="FNR_nucleotide-bd"/>
</dbReference>
<dbReference type="PANTHER" id="PTHR47354:SF5">
    <property type="entry name" value="PROTEIN RFBI"/>
    <property type="match status" value="1"/>
</dbReference>
<reference evidence="2 3" key="1">
    <citation type="journal article" date="2014" name="Proc. Natl. Acad. Sci. U.S.A.">
        <title>Functional characterization of flavobacteria rhodopsins reveals a unique class of light-driven chloride pump in bacteria.</title>
        <authorList>
            <person name="Yoshizawa S."/>
            <person name="Kumagai Y."/>
            <person name="Kim H."/>
            <person name="Ogura Y."/>
            <person name="Hayashi T."/>
            <person name="Iwasaki W."/>
            <person name="DeLong E.F."/>
            <person name="Kogure K."/>
        </authorList>
    </citation>
    <scope>NUCLEOTIDE SEQUENCE [LARGE SCALE GENOMIC DNA]</scope>
    <source>
        <strain evidence="2 3">S1-08</strain>
    </source>
</reference>
<accession>W8VTX1</accession>
<evidence type="ECO:0000313" key="2">
    <source>
        <dbReference type="EMBL" id="BAO54078.1"/>
    </source>
</evidence>
<dbReference type="GO" id="GO:0016491">
    <property type="term" value="F:oxidoreductase activity"/>
    <property type="evidence" value="ECO:0007669"/>
    <property type="project" value="InterPro"/>
</dbReference>
<dbReference type="InterPro" id="IPR001433">
    <property type="entry name" value="OxRdtase_FAD/NAD-bd"/>
</dbReference>
<dbReference type="InterPro" id="IPR017938">
    <property type="entry name" value="Riboflavin_synthase-like_b-brl"/>
</dbReference>
<dbReference type="InterPro" id="IPR050415">
    <property type="entry name" value="MRET"/>
</dbReference>
<dbReference type="EMBL" id="AP014548">
    <property type="protein sequence ID" value="BAO54078.1"/>
    <property type="molecule type" value="Genomic_DNA"/>
</dbReference>
<dbReference type="AlphaFoldDB" id="W8VTX1"/>
<dbReference type="SUPFAM" id="SSF52343">
    <property type="entry name" value="Ferredoxin reductase-like, C-terminal NADP-linked domain"/>
    <property type="match status" value="1"/>
</dbReference>
<dbReference type="HOGENOM" id="CLU_003827_7_3_10"/>
<organism evidence="2 3">
    <name type="scientific">Nonlabens marinus S1-08</name>
    <dbReference type="NCBI Taxonomy" id="1454201"/>
    <lineage>
        <taxon>Bacteria</taxon>
        <taxon>Pseudomonadati</taxon>
        <taxon>Bacteroidota</taxon>
        <taxon>Flavobacteriia</taxon>
        <taxon>Flavobacteriales</taxon>
        <taxon>Flavobacteriaceae</taxon>
        <taxon>Nonlabens</taxon>
    </lineage>
</organism>
<keyword evidence="3" id="KW-1185">Reference proteome</keyword>
<proteinExistence type="predicted"/>
<evidence type="ECO:0000313" key="3">
    <source>
        <dbReference type="Proteomes" id="UP000031760"/>
    </source>
</evidence>
<dbReference type="STRING" id="1454201.NMS_0069"/>
<feature type="domain" description="Oxidoreductase FAD/NAD(P)-binding" evidence="1">
    <location>
        <begin position="86"/>
        <end position="183"/>
    </location>
</feature>
<dbReference type="Proteomes" id="UP000031760">
    <property type="component" value="Chromosome"/>
</dbReference>